<dbReference type="Proteomes" id="UP000465778">
    <property type="component" value="Unassembled WGS sequence"/>
</dbReference>
<reference evidence="4 5" key="1">
    <citation type="journal article" date="2020" name="G3 (Bethesda)">
        <title>Whole Genome Sequencing and Comparative Genomics of Two Nematicidal Bacillus Strains Reveals a Wide Range of Possible Virulence Factors.</title>
        <authorList>
            <person name="Susic N."/>
            <person name="Janezic S."/>
            <person name="Rupnik M."/>
            <person name="Geric Stare B."/>
        </authorList>
    </citation>
    <scope>NUCLEOTIDE SEQUENCE [LARGE SCALE GENOMIC DNA]</scope>
    <source>
        <strain evidence="4 5">I-1582</strain>
    </source>
</reference>
<dbReference type="InterPro" id="IPR012338">
    <property type="entry name" value="Beta-lactam/transpept-like"/>
</dbReference>
<proteinExistence type="predicted"/>
<organism evidence="4 5">
    <name type="scientific">Cytobacillus firmus</name>
    <name type="common">Bacillus firmus</name>
    <dbReference type="NCBI Taxonomy" id="1399"/>
    <lineage>
        <taxon>Bacteria</taxon>
        <taxon>Bacillati</taxon>
        <taxon>Bacillota</taxon>
        <taxon>Bacilli</taxon>
        <taxon>Bacillales</taxon>
        <taxon>Bacillaceae</taxon>
        <taxon>Cytobacillus</taxon>
    </lineage>
</organism>
<dbReference type="Gene3D" id="3.40.710.10">
    <property type="entry name" value="DD-peptidase/beta-lactamase superfamily"/>
    <property type="match status" value="1"/>
</dbReference>
<dbReference type="RefSeq" id="WP_159345659.1">
    <property type="nucleotide sequence ID" value="NZ_JBALOT010000018.1"/>
</dbReference>
<keyword evidence="2" id="KW-0472">Membrane</keyword>
<dbReference type="Pfam" id="PF00144">
    <property type="entry name" value="Beta-lactamase"/>
    <property type="match status" value="1"/>
</dbReference>
<dbReference type="InterPro" id="IPR001466">
    <property type="entry name" value="Beta-lactam-related"/>
</dbReference>
<evidence type="ECO:0000256" key="2">
    <source>
        <dbReference type="ARBA" id="ARBA00023136"/>
    </source>
</evidence>
<accession>A0A800N9P4</accession>
<gene>
    <name evidence="4" type="ORF">KIS1582_3055</name>
</gene>
<name>A0A800N9P4_CYTFI</name>
<evidence type="ECO:0000259" key="3">
    <source>
        <dbReference type="Pfam" id="PF00144"/>
    </source>
</evidence>
<dbReference type="EMBL" id="VDEM01000037">
    <property type="protein sequence ID" value="KAF0823160.1"/>
    <property type="molecule type" value="Genomic_DNA"/>
</dbReference>
<dbReference type="InterPro" id="IPR050491">
    <property type="entry name" value="AmpC-like"/>
</dbReference>
<dbReference type="OrthoDB" id="9803467at2"/>
<feature type="domain" description="Beta-lactamase-related" evidence="3">
    <location>
        <begin position="19"/>
        <end position="310"/>
    </location>
</feature>
<sequence length="429" mass="48620">MDKKQQINEYMNILAEGNYFNGSVLAANKGEVILNKGYGLSSYQYAIENTSITKFRIGSLTKSFTAAAVLLLHQQGRLNLSDKINAYINNFPSEAGVTIHHLLSHSSGVADFTFSPEYWEKYMRLPTSLKQSVDWIKIRPLQFQPGKDMQYSNAGYLLLTALIENVSGLPYEQFLLENIFKPLQLKNTGIDDGRKIVKDLASGHSVWEEVINAEYIDMSIPQGAYGMYSTAEDLYKWTEVLRNGVLLNKSMTSKMFTASYGGYGYGWFISGDQETARHSGDINGFTNELLMNFKEGLTIIVLSNINITPADKICEDISQIILNKEVRMPESFAPAAGHIPWRILIGEYTSNELYSAVHWENNKLFVTIPKKYGALYKYEIKPFTLADDKAIFKSDFVYEDFIFDLKGHCLEFVDVYGKRHFLKKQTALG</sequence>
<dbReference type="GO" id="GO:0016020">
    <property type="term" value="C:membrane"/>
    <property type="evidence" value="ECO:0007669"/>
    <property type="project" value="UniProtKB-SubCell"/>
</dbReference>
<protein>
    <submittedName>
        <fullName evidence="4">Beta-lactamase class C-like</fullName>
    </submittedName>
</protein>
<evidence type="ECO:0000256" key="1">
    <source>
        <dbReference type="ARBA" id="ARBA00004370"/>
    </source>
</evidence>
<dbReference type="PANTHER" id="PTHR46825">
    <property type="entry name" value="D-ALANYL-D-ALANINE-CARBOXYPEPTIDASE/ENDOPEPTIDASE AMPH"/>
    <property type="match status" value="1"/>
</dbReference>
<dbReference type="SUPFAM" id="SSF56601">
    <property type="entry name" value="beta-lactamase/transpeptidase-like"/>
    <property type="match status" value="1"/>
</dbReference>
<evidence type="ECO:0000313" key="4">
    <source>
        <dbReference type="EMBL" id="KAF0823160.1"/>
    </source>
</evidence>
<dbReference type="PANTHER" id="PTHR46825:SF11">
    <property type="entry name" value="PENICILLIN-BINDING PROTEIN 4"/>
    <property type="match status" value="1"/>
</dbReference>
<evidence type="ECO:0000313" key="5">
    <source>
        <dbReference type="Proteomes" id="UP000465778"/>
    </source>
</evidence>
<comment type="caution">
    <text evidence="4">The sequence shown here is derived from an EMBL/GenBank/DDBJ whole genome shotgun (WGS) entry which is preliminary data.</text>
</comment>
<dbReference type="AlphaFoldDB" id="A0A800N9P4"/>
<comment type="subcellular location">
    <subcellularLocation>
        <location evidence="1">Membrane</location>
    </subcellularLocation>
</comment>